<proteinExistence type="predicted"/>
<reference evidence="1" key="1">
    <citation type="journal article" date="2020" name="mSystems">
        <title>Genome- and Community-Level Interaction Insights into Carbon Utilization and Element Cycling Functions of Hydrothermarchaeota in Hydrothermal Sediment.</title>
        <authorList>
            <person name="Zhou Z."/>
            <person name="Liu Y."/>
            <person name="Xu W."/>
            <person name="Pan J."/>
            <person name="Luo Z.H."/>
            <person name="Li M."/>
        </authorList>
    </citation>
    <scope>NUCLEOTIDE SEQUENCE [LARGE SCALE GENOMIC DNA]</scope>
    <source>
        <strain evidence="1">SpSt-906</strain>
    </source>
</reference>
<dbReference type="EMBL" id="DTMQ01000011">
    <property type="protein sequence ID" value="HGE98768.1"/>
    <property type="molecule type" value="Genomic_DNA"/>
</dbReference>
<organism evidence="1">
    <name type="scientific">candidate division WOR-3 bacterium</name>
    <dbReference type="NCBI Taxonomy" id="2052148"/>
    <lineage>
        <taxon>Bacteria</taxon>
        <taxon>Bacteria division WOR-3</taxon>
    </lineage>
</organism>
<gene>
    <name evidence="1" type="ORF">ENX07_01680</name>
</gene>
<protein>
    <submittedName>
        <fullName evidence="1">Uncharacterized protein</fullName>
    </submittedName>
</protein>
<comment type="caution">
    <text evidence="1">The sequence shown here is derived from an EMBL/GenBank/DDBJ whole genome shotgun (WGS) entry which is preliminary data.</text>
</comment>
<sequence>MKDKIRFGRSSEAVKNDKGDGFFSKWHRGYPREGLRSGYLPQKKEVFNFLPNRPKEKYFSRSSIYPSIKKR</sequence>
<evidence type="ECO:0000313" key="1">
    <source>
        <dbReference type="EMBL" id="HGE98768.1"/>
    </source>
</evidence>
<name>A0A7C3UQJ8_UNCW3</name>
<dbReference type="AlphaFoldDB" id="A0A7C3UQJ8"/>
<accession>A0A7C3UQJ8</accession>